<dbReference type="AlphaFoldDB" id="A0ABD5M3B6"/>
<feature type="domain" description="Response regulatory" evidence="3">
    <location>
        <begin position="6"/>
        <end position="115"/>
    </location>
</feature>
<dbReference type="InterPro" id="IPR011006">
    <property type="entry name" value="CheY-like_superfamily"/>
</dbReference>
<dbReference type="SUPFAM" id="SSF52172">
    <property type="entry name" value="CheY-like"/>
    <property type="match status" value="1"/>
</dbReference>
<dbReference type="SMART" id="SM00448">
    <property type="entry name" value="REC"/>
    <property type="match status" value="1"/>
</dbReference>
<keyword evidence="5" id="KW-1185">Reference proteome</keyword>
<comment type="caution">
    <text evidence="4">The sequence shown here is derived from an EMBL/GenBank/DDBJ whole genome shotgun (WGS) entry which is preliminary data.</text>
</comment>
<feature type="modified residue" description="4-aspartylphosphate" evidence="2">
    <location>
        <position position="53"/>
    </location>
</feature>
<evidence type="ECO:0000259" key="3">
    <source>
        <dbReference type="PROSITE" id="PS50110"/>
    </source>
</evidence>
<evidence type="ECO:0000313" key="5">
    <source>
        <dbReference type="Proteomes" id="UP001567572"/>
    </source>
</evidence>
<dbReference type="InterPro" id="IPR050595">
    <property type="entry name" value="Bact_response_regulator"/>
</dbReference>
<dbReference type="Pfam" id="PF00072">
    <property type="entry name" value="Response_reg"/>
    <property type="match status" value="1"/>
</dbReference>
<dbReference type="EMBL" id="JBEDNY010000002">
    <property type="protein sequence ID" value="MEZ3163897.1"/>
    <property type="molecule type" value="Genomic_DNA"/>
</dbReference>
<dbReference type="Proteomes" id="UP001567572">
    <property type="component" value="Unassembled WGS sequence"/>
</dbReference>
<evidence type="ECO:0000256" key="1">
    <source>
        <dbReference type="ARBA" id="ARBA00022553"/>
    </source>
</evidence>
<dbReference type="Gene3D" id="3.40.50.2300">
    <property type="match status" value="1"/>
</dbReference>
<keyword evidence="1 2" id="KW-0597">Phosphoprotein</keyword>
<dbReference type="RefSeq" id="WP_371161721.1">
    <property type="nucleotide sequence ID" value="NZ_JBEDNX010000002.1"/>
</dbReference>
<sequence length="122" mass="13708">MTGEKTILLVEDNDDLAALYQHYLIDNYRVRLAQTGREAIRKATPAIDLIILDYKLPDLPGTDVHDQLRANGTMTPIVMISGTDAALLPDRTDSAMWLNKPLFKEDLEEAVREVLPEKNLSC</sequence>
<evidence type="ECO:0000313" key="4">
    <source>
        <dbReference type="EMBL" id="MEZ3163897.1"/>
    </source>
</evidence>
<reference evidence="4 5" key="1">
    <citation type="submission" date="2024-06" db="EMBL/GenBank/DDBJ databases">
        <title>Halorubrum miltondacostae sp. nov., a potential PHA producer isolated from an inland solar saltern in Rio Maior, Portugal.</title>
        <authorList>
            <person name="Albuquerque L."/>
            <person name="Viver T."/>
            <person name="Barroso C."/>
            <person name="Claudino R."/>
            <person name="Galvan M."/>
            <person name="Simoes G."/>
            <person name="Lobo Da Cunha A."/>
            <person name="Egas C."/>
        </authorList>
    </citation>
    <scope>NUCLEOTIDE SEQUENCE [LARGE SCALE GENOMIC DNA]</scope>
    <source>
        <strain evidence="4 5">RMP-11</strain>
    </source>
</reference>
<evidence type="ECO:0000256" key="2">
    <source>
        <dbReference type="PROSITE-ProRule" id="PRU00169"/>
    </source>
</evidence>
<protein>
    <submittedName>
        <fullName evidence="4">Response regulator</fullName>
    </submittedName>
</protein>
<dbReference type="PROSITE" id="PS50110">
    <property type="entry name" value="RESPONSE_REGULATORY"/>
    <property type="match status" value="1"/>
</dbReference>
<accession>A0ABD5M3B6</accession>
<dbReference type="InterPro" id="IPR001789">
    <property type="entry name" value="Sig_transdc_resp-reg_receiver"/>
</dbReference>
<gene>
    <name evidence="4" type="ORF">ABNG04_08465</name>
</gene>
<organism evidence="4 5">
    <name type="scientific">Halorubrum miltondacostae</name>
    <dbReference type="NCBI Taxonomy" id="3076378"/>
    <lineage>
        <taxon>Archaea</taxon>
        <taxon>Methanobacteriati</taxon>
        <taxon>Methanobacteriota</taxon>
        <taxon>Stenosarchaea group</taxon>
        <taxon>Halobacteria</taxon>
        <taxon>Halobacteriales</taxon>
        <taxon>Haloferacaceae</taxon>
        <taxon>Halorubrum</taxon>
    </lineage>
</organism>
<proteinExistence type="predicted"/>
<dbReference type="PANTHER" id="PTHR44591">
    <property type="entry name" value="STRESS RESPONSE REGULATOR PROTEIN 1"/>
    <property type="match status" value="1"/>
</dbReference>
<dbReference type="PANTHER" id="PTHR44591:SF3">
    <property type="entry name" value="RESPONSE REGULATORY DOMAIN-CONTAINING PROTEIN"/>
    <property type="match status" value="1"/>
</dbReference>
<name>A0ABD5M3B6_9EURY</name>